<dbReference type="GO" id="GO:0003677">
    <property type="term" value="F:DNA binding"/>
    <property type="evidence" value="ECO:0007669"/>
    <property type="project" value="UniProtKB-KW"/>
</dbReference>
<keyword evidence="2" id="KW-0238">DNA-binding</keyword>
<dbReference type="InterPro" id="IPR036390">
    <property type="entry name" value="WH_DNA-bd_sf"/>
</dbReference>
<dbReference type="InterPro" id="IPR001845">
    <property type="entry name" value="HTH_ArsR_DNA-bd_dom"/>
</dbReference>
<dbReference type="Proteomes" id="UP000316639">
    <property type="component" value="Unassembled WGS sequence"/>
</dbReference>
<dbReference type="InterPro" id="IPR045981">
    <property type="entry name" value="DUF5937"/>
</dbReference>
<name>A0A563F175_9PSEU</name>
<evidence type="ECO:0000313" key="5">
    <source>
        <dbReference type="EMBL" id="TWP53710.1"/>
    </source>
</evidence>
<dbReference type="RefSeq" id="WP_146349306.1">
    <property type="nucleotide sequence ID" value="NZ_VOBR01000002.1"/>
</dbReference>
<keyword evidence="6" id="KW-1185">Reference proteome</keyword>
<reference evidence="5 6" key="1">
    <citation type="submission" date="2019-07" db="EMBL/GenBank/DDBJ databases">
        <title>Lentzea xizangensis sp. nov., isolated from Qinghai-Tibetan Plateau Soils.</title>
        <authorList>
            <person name="Huang J."/>
        </authorList>
    </citation>
    <scope>NUCLEOTIDE SEQUENCE [LARGE SCALE GENOMIC DNA]</scope>
    <source>
        <strain evidence="5 6">FXJ1.1311</strain>
    </source>
</reference>
<dbReference type="InterPro" id="IPR051011">
    <property type="entry name" value="Metal_resp_trans_reg"/>
</dbReference>
<accession>A0A563F175</accession>
<dbReference type="InterPro" id="IPR011991">
    <property type="entry name" value="ArsR-like_HTH"/>
</dbReference>
<gene>
    <name evidence="5" type="ORF">FKR81_02840</name>
</gene>
<keyword evidence="1" id="KW-0805">Transcription regulation</keyword>
<keyword evidence="3" id="KW-0804">Transcription</keyword>
<dbReference type="InterPro" id="IPR036388">
    <property type="entry name" value="WH-like_DNA-bd_sf"/>
</dbReference>
<dbReference type="PANTHER" id="PTHR43132">
    <property type="entry name" value="ARSENICAL RESISTANCE OPERON REPRESSOR ARSR-RELATED"/>
    <property type="match status" value="1"/>
</dbReference>
<evidence type="ECO:0000259" key="4">
    <source>
        <dbReference type="PROSITE" id="PS50987"/>
    </source>
</evidence>
<dbReference type="CDD" id="cd00090">
    <property type="entry name" value="HTH_ARSR"/>
    <property type="match status" value="1"/>
</dbReference>
<sequence length="299" mass="33011">MALRFSVSPLWETVAALRVLAAPDRSPAHHRWVEWAEPRLDALDVALLHGMVAQPVVPEYLIPTPHKRLVTIDSEITALNRVATPERIRAANDEYSHLLLTDRANTIRTLQRQLRAAHEAIIAPVWSRLEGVLQGDLERRGRRLVEAGGQAVLSEVHADVEALGPVEIRVGGQRVLIGDRDLVLVPSAFIWPHCYLRDSPVRLALCYPAHGFGSLWERHEVEPSLAQLVGATRAKLLHELERPSTVSELAQRVGVTVGAVSQHLAVLRASGLVVSRRDGREVVSLRTALGLALVRGEIR</sequence>
<dbReference type="AlphaFoldDB" id="A0A563F175"/>
<evidence type="ECO:0000256" key="3">
    <source>
        <dbReference type="ARBA" id="ARBA00023163"/>
    </source>
</evidence>
<dbReference type="Pfam" id="PF19361">
    <property type="entry name" value="DUF5937"/>
    <property type="match status" value="1"/>
</dbReference>
<evidence type="ECO:0000256" key="1">
    <source>
        <dbReference type="ARBA" id="ARBA00023015"/>
    </source>
</evidence>
<dbReference type="EMBL" id="VOBR01000002">
    <property type="protein sequence ID" value="TWP53710.1"/>
    <property type="molecule type" value="Genomic_DNA"/>
</dbReference>
<dbReference type="OrthoDB" id="3460651at2"/>
<evidence type="ECO:0000313" key="6">
    <source>
        <dbReference type="Proteomes" id="UP000316639"/>
    </source>
</evidence>
<dbReference type="PROSITE" id="PS50987">
    <property type="entry name" value="HTH_ARSR_2"/>
    <property type="match status" value="1"/>
</dbReference>
<dbReference type="Pfam" id="PF01022">
    <property type="entry name" value="HTH_5"/>
    <property type="match status" value="1"/>
</dbReference>
<evidence type="ECO:0000256" key="2">
    <source>
        <dbReference type="ARBA" id="ARBA00023125"/>
    </source>
</evidence>
<comment type="caution">
    <text evidence="5">The sequence shown here is derived from an EMBL/GenBank/DDBJ whole genome shotgun (WGS) entry which is preliminary data.</text>
</comment>
<feature type="domain" description="HTH arsR-type" evidence="4">
    <location>
        <begin position="213"/>
        <end position="299"/>
    </location>
</feature>
<dbReference type="SMART" id="SM00418">
    <property type="entry name" value="HTH_ARSR"/>
    <property type="match status" value="1"/>
</dbReference>
<dbReference type="SUPFAM" id="SSF46785">
    <property type="entry name" value="Winged helix' DNA-binding domain"/>
    <property type="match status" value="1"/>
</dbReference>
<dbReference type="PANTHER" id="PTHR43132:SF8">
    <property type="entry name" value="HTH-TYPE TRANSCRIPTIONAL REGULATOR KMTR"/>
    <property type="match status" value="1"/>
</dbReference>
<proteinExistence type="predicted"/>
<organism evidence="5 6">
    <name type="scientific">Lentzea tibetensis</name>
    <dbReference type="NCBI Taxonomy" id="2591470"/>
    <lineage>
        <taxon>Bacteria</taxon>
        <taxon>Bacillati</taxon>
        <taxon>Actinomycetota</taxon>
        <taxon>Actinomycetes</taxon>
        <taxon>Pseudonocardiales</taxon>
        <taxon>Pseudonocardiaceae</taxon>
        <taxon>Lentzea</taxon>
    </lineage>
</organism>
<dbReference type="GO" id="GO:0003700">
    <property type="term" value="F:DNA-binding transcription factor activity"/>
    <property type="evidence" value="ECO:0007669"/>
    <property type="project" value="InterPro"/>
</dbReference>
<protein>
    <submittedName>
        <fullName evidence="5">Winged helix-turn-helix transcriptional regulator</fullName>
    </submittedName>
</protein>
<dbReference type="Gene3D" id="1.10.10.10">
    <property type="entry name" value="Winged helix-like DNA-binding domain superfamily/Winged helix DNA-binding domain"/>
    <property type="match status" value="1"/>
</dbReference>